<dbReference type="CDD" id="cd09171">
    <property type="entry name" value="PLDc_vPLD6_like"/>
    <property type="match status" value="1"/>
</dbReference>
<evidence type="ECO:0000256" key="5">
    <source>
        <dbReference type="ARBA" id="ARBA00022963"/>
    </source>
</evidence>
<dbReference type="GO" id="GO:0016042">
    <property type="term" value="P:lipid catabolic process"/>
    <property type="evidence" value="ECO:0007669"/>
    <property type="project" value="UniProtKB-KW"/>
</dbReference>
<dbReference type="AlphaFoldDB" id="A0A369QLL1"/>
<evidence type="ECO:0000256" key="3">
    <source>
        <dbReference type="ARBA" id="ARBA00012027"/>
    </source>
</evidence>
<reference evidence="8 9" key="1">
    <citation type="submission" date="2018-04" db="EMBL/GenBank/DDBJ databases">
        <title>Adhaeribacter sp. HMF7616 genome sequencing and assembly.</title>
        <authorList>
            <person name="Kang H."/>
            <person name="Kang J."/>
            <person name="Cha I."/>
            <person name="Kim H."/>
            <person name="Joh K."/>
        </authorList>
    </citation>
    <scope>NUCLEOTIDE SEQUENCE [LARGE SCALE GENOMIC DNA]</scope>
    <source>
        <strain evidence="8 9">HMF7616</strain>
    </source>
</reference>
<dbReference type="Proteomes" id="UP000253919">
    <property type="component" value="Unassembled WGS sequence"/>
</dbReference>
<dbReference type="PANTHER" id="PTHR43856:SF1">
    <property type="entry name" value="MITOCHONDRIAL CARDIOLIPIN HYDROLASE"/>
    <property type="match status" value="1"/>
</dbReference>
<dbReference type="InterPro" id="IPR025202">
    <property type="entry name" value="PLD-like_dom"/>
</dbReference>
<dbReference type="PROSITE" id="PS50035">
    <property type="entry name" value="PLD"/>
    <property type="match status" value="1"/>
</dbReference>
<dbReference type="Gene3D" id="3.30.870.10">
    <property type="entry name" value="Endonuclease Chain A"/>
    <property type="match status" value="1"/>
</dbReference>
<evidence type="ECO:0000256" key="2">
    <source>
        <dbReference type="ARBA" id="ARBA00008664"/>
    </source>
</evidence>
<dbReference type="EC" id="3.1.4.4" evidence="3"/>
<comment type="similarity">
    <text evidence="2">Belongs to the phospholipase D family.</text>
</comment>
<protein>
    <recommendedName>
        <fullName evidence="3">phospholipase D</fullName>
        <ecNumber evidence="3">3.1.4.4</ecNumber>
    </recommendedName>
</protein>
<dbReference type="InterPro" id="IPR051406">
    <property type="entry name" value="PLD_domain"/>
</dbReference>
<dbReference type="GO" id="GO:0016891">
    <property type="term" value="F:RNA endonuclease activity producing 5'-phosphomonoesters, hydrolytic mechanism"/>
    <property type="evidence" value="ECO:0007669"/>
    <property type="project" value="TreeGrafter"/>
</dbReference>
<dbReference type="OrthoDB" id="9762009at2"/>
<keyword evidence="5" id="KW-0442">Lipid degradation</keyword>
<dbReference type="SUPFAM" id="SSF56024">
    <property type="entry name" value="Phospholipase D/nuclease"/>
    <property type="match status" value="1"/>
</dbReference>
<comment type="catalytic activity">
    <reaction evidence="1">
        <text>a 1,2-diacyl-sn-glycero-3-phosphocholine + H2O = a 1,2-diacyl-sn-glycero-3-phosphate + choline + H(+)</text>
        <dbReference type="Rhea" id="RHEA:14445"/>
        <dbReference type="ChEBI" id="CHEBI:15354"/>
        <dbReference type="ChEBI" id="CHEBI:15377"/>
        <dbReference type="ChEBI" id="CHEBI:15378"/>
        <dbReference type="ChEBI" id="CHEBI:57643"/>
        <dbReference type="ChEBI" id="CHEBI:58608"/>
        <dbReference type="EC" id="3.1.4.4"/>
    </reaction>
</comment>
<comment type="caution">
    <text evidence="8">The sequence shown here is derived from an EMBL/GenBank/DDBJ whole genome shotgun (WGS) entry which is preliminary data.</text>
</comment>
<keyword evidence="9" id="KW-1185">Reference proteome</keyword>
<evidence type="ECO:0000256" key="6">
    <source>
        <dbReference type="ARBA" id="ARBA00023098"/>
    </source>
</evidence>
<name>A0A369QLL1_9BACT</name>
<keyword evidence="4 8" id="KW-0378">Hydrolase</keyword>
<organism evidence="8 9">
    <name type="scientific">Adhaeribacter pallidiroseus</name>
    <dbReference type="NCBI Taxonomy" id="2072847"/>
    <lineage>
        <taxon>Bacteria</taxon>
        <taxon>Pseudomonadati</taxon>
        <taxon>Bacteroidota</taxon>
        <taxon>Cytophagia</taxon>
        <taxon>Cytophagales</taxon>
        <taxon>Hymenobacteraceae</taxon>
        <taxon>Adhaeribacter</taxon>
    </lineage>
</organism>
<feature type="domain" description="PLD phosphodiesterase" evidence="7">
    <location>
        <begin position="94"/>
        <end position="121"/>
    </location>
</feature>
<dbReference type="InterPro" id="IPR001736">
    <property type="entry name" value="PLipase_D/transphosphatidylase"/>
</dbReference>
<evidence type="ECO:0000256" key="4">
    <source>
        <dbReference type="ARBA" id="ARBA00022801"/>
    </source>
</evidence>
<dbReference type="RefSeq" id="WP_115374764.1">
    <property type="nucleotide sequence ID" value="NZ_QASA01000001.1"/>
</dbReference>
<dbReference type="GO" id="GO:0004630">
    <property type="term" value="F:phospholipase D activity"/>
    <property type="evidence" value="ECO:0007669"/>
    <property type="project" value="UniProtKB-EC"/>
</dbReference>
<gene>
    <name evidence="8" type="primary">pld6</name>
    <name evidence="8" type="ORF">AHMF7616_04441</name>
</gene>
<evidence type="ECO:0000259" key="7">
    <source>
        <dbReference type="PROSITE" id="PS50035"/>
    </source>
</evidence>
<sequence length="155" mass="17348">MALFSKSEKVTQAVYFSPGTDCLNAILAQIEVARTSLKICVFTISDDRITHAILQAHRNGVKVKIVTDNEKLYDQGSDIRQLAQAGIPVRVDHTSNHMHHKFAILDNTVVVTGSYNWTRSAALYNHENIVITSAKPIVEGFCEEFDRLWAEMSSL</sequence>
<keyword evidence="6" id="KW-0443">Lipid metabolism</keyword>
<dbReference type="PANTHER" id="PTHR43856">
    <property type="entry name" value="CARDIOLIPIN HYDROLASE"/>
    <property type="match status" value="1"/>
</dbReference>
<accession>A0A369QLL1</accession>
<dbReference type="EMBL" id="QASA01000001">
    <property type="protein sequence ID" value="RDC65811.1"/>
    <property type="molecule type" value="Genomic_DNA"/>
</dbReference>
<evidence type="ECO:0000256" key="1">
    <source>
        <dbReference type="ARBA" id="ARBA00000798"/>
    </source>
</evidence>
<evidence type="ECO:0000313" key="8">
    <source>
        <dbReference type="EMBL" id="RDC65811.1"/>
    </source>
</evidence>
<evidence type="ECO:0000313" key="9">
    <source>
        <dbReference type="Proteomes" id="UP000253919"/>
    </source>
</evidence>
<proteinExistence type="inferred from homology"/>
<dbReference type="GO" id="GO:0006793">
    <property type="term" value="P:phosphorus metabolic process"/>
    <property type="evidence" value="ECO:0007669"/>
    <property type="project" value="UniProtKB-ARBA"/>
</dbReference>
<dbReference type="Pfam" id="PF13091">
    <property type="entry name" value="PLDc_2"/>
    <property type="match status" value="1"/>
</dbReference>